<reference evidence="1 2" key="1">
    <citation type="submission" date="2023-08" db="EMBL/GenBank/DDBJ databases">
        <title>Whole Genome exploration of the biotechnological potential of heavy metal resistant bacteria.</title>
        <authorList>
            <person name="Adeniji A."/>
            <person name="Ayangbenro A."/>
        </authorList>
    </citation>
    <scope>NUCLEOTIDE SEQUENCE [LARGE SCALE GENOMIC DNA]</scope>
    <source>
        <strain evidence="1 2">ABS_30</strain>
    </source>
</reference>
<dbReference type="Proteomes" id="UP001228468">
    <property type="component" value="Unassembled WGS sequence"/>
</dbReference>
<organism evidence="1 2">
    <name type="scientific">Pseudomonas iranensis</name>
    <dbReference type="NCBI Taxonomy" id="2745503"/>
    <lineage>
        <taxon>Bacteria</taxon>
        <taxon>Pseudomonadati</taxon>
        <taxon>Pseudomonadota</taxon>
        <taxon>Gammaproteobacteria</taxon>
        <taxon>Pseudomonadales</taxon>
        <taxon>Pseudomonadaceae</taxon>
        <taxon>Pseudomonas</taxon>
    </lineage>
</organism>
<comment type="caution">
    <text evidence="1">The sequence shown here is derived from an EMBL/GenBank/DDBJ whole genome shotgun (WGS) entry which is preliminary data.</text>
</comment>
<sequence>MAWGYGNGYILYPVLERPANTDQLQVLCSYPMDSWGWHRGKNGVCIPTPAHPESGYCHNANVTTAEQFKAAWDRSTVNKNLQQCGFDVRDERNTLAAPAFYQSLRAKAMLGTTGFNEHNEVIIKTWPAGEANAFPILAFFYIAGGTDPKPLADARYNQQDFYNSTNPNRTIPIIRLVPATSATGTATFSYVEADQVVKQ</sequence>
<dbReference type="EMBL" id="JAVCAN010000004">
    <property type="protein sequence ID" value="MDP8573020.1"/>
    <property type="molecule type" value="Genomic_DNA"/>
</dbReference>
<evidence type="ECO:0000313" key="2">
    <source>
        <dbReference type="Proteomes" id="UP001228468"/>
    </source>
</evidence>
<gene>
    <name evidence="1" type="ORF">RAM78_11450</name>
</gene>
<evidence type="ECO:0008006" key="3">
    <source>
        <dbReference type="Google" id="ProtNLM"/>
    </source>
</evidence>
<dbReference type="RefSeq" id="WP_240783195.1">
    <property type="nucleotide sequence ID" value="NZ_JAVCAN010000004.1"/>
</dbReference>
<protein>
    <recommendedName>
        <fullName evidence="3">Halovibrin</fullName>
    </recommendedName>
</protein>
<evidence type="ECO:0000313" key="1">
    <source>
        <dbReference type="EMBL" id="MDP8573020.1"/>
    </source>
</evidence>
<name>A0ABT9K2V3_9PSED</name>
<accession>A0ABT9K2V3</accession>
<keyword evidence="2" id="KW-1185">Reference proteome</keyword>
<proteinExistence type="predicted"/>